<keyword evidence="2" id="KW-1133">Transmembrane helix</keyword>
<organism evidence="4 5">
    <name type="scientific">Devosia rhizoryzae</name>
    <dbReference type="NCBI Taxonomy" id="2774137"/>
    <lineage>
        <taxon>Bacteria</taxon>
        <taxon>Pseudomonadati</taxon>
        <taxon>Pseudomonadota</taxon>
        <taxon>Alphaproteobacteria</taxon>
        <taxon>Hyphomicrobiales</taxon>
        <taxon>Devosiaceae</taxon>
        <taxon>Devosia</taxon>
    </lineage>
</organism>
<dbReference type="PANTHER" id="PTHR12962:SF1">
    <property type="entry name" value="COLD SHOCK DOMAIN-CONTAINING PROTEIN CG9705"/>
    <property type="match status" value="1"/>
</dbReference>
<protein>
    <submittedName>
        <fullName evidence="4">DUF1294 domain-containing protein</fullName>
    </submittedName>
</protein>
<dbReference type="InterPro" id="IPR011129">
    <property type="entry name" value="CSD"/>
</dbReference>
<dbReference type="SMART" id="SM00357">
    <property type="entry name" value="CSP"/>
    <property type="match status" value="1"/>
</dbReference>
<keyword evidence="2" id="KW-0812">Transmembrane</keyword>
<evidence type="ECO:0000259" key="3">
    <source>
        <dbReference type="PROSITE" id="PS51857"/>
    </source>
</evidence>
<evidence type="ECO:0000313" key="5">
    <source>
        <dbReference type="Proteomes" id="UP000595857"/>
    </source>
</evidence>
<dbReference type="InterPro" id="IPR002059">
    <property type="entry name" value="CSP_DNA-bd"/>
</dbReference>
<dbReference type="InterPro" id="IPR052069">
    <property type="entry name" value="Ca-reg_mRNA-binding_domain"/>
</dbReference>
<reference evidence="4 5" key="1">
    <citation type="submission" date="2021-01" db="EMBL/GenBank/DDBJ databases">
        <title>Genome seq and assembly of Devosia sp. LEGU1.</title>
        <authorList>
            <person name="Chhetri G."/>
        </authorList>
    </citation>
    <scope>NUCLEOTIDE SEQUENCE [LARGE SCALE GENOMIC DNA]</scope>
    <source>
        <strain evidence="4 5">LEGU1</strain>
    </source>
</reference>
<dbReference type="Gene3D" id="2.40.50.140">
    <property type="entry name" value="Nucleic acid-binding proteins"/>
    <property type="match status" value="1"/>
</dbReference>
<feature type="domain" description="CSD" evidence="3">
    <location>
        <begin position="3"/>
        <end position="67"/>
    </location>
</feature>
<dbReference type="PANTHER" id="PTHR12962">
    <property type="entry name" value="CALCIUM-REGULATED HEAT STABLE PROTEIN CRHSP-24-RELATED"/>
    <property type="match status" value="1"/>
</dbReference>
<dbReference type="PROSITE" id="PS51857">
    <property type="entry name" value="CSD_2"/>
    <property type="match status" value="1"/>
</dbReference>
<feature type="transmembrane region" description="Helical" evidence="2">
    <location>
        <begin position="154"/>
        <end position="172"/>
    </location>
</feature>
<dbReference type="Pfam" id="PF06961">
    <property type="entry name" value="DUF1294"/>
    <property type="match status" value="1"/>
</dbReference>
<evidence type="ECO:0000256" key="1">
    <source>
        <dbReference type="ARBA" id="ARBA00022553"/>
    </source>
</evidence>
<feature type="transmembrane region" description="Helical" evidence="2">
    <location>
        <begin position="115"/>
        <end position="133"/>
    </location>
</feature>
<dbReference type="Proteomes" id="UP000595857">
    <property type="component" value="Chromosome"/>
</dbReference>
<proteinExistence type="predicted"/>
<dbReference type="InterPro" id="IPR010718">
    <property type="entry name" value="DUF1294"/>
</dbReference>
<name>A0ABX7C8H1_9HYPH</name>
<dbReference type="Pfam" id="PF00313">
    <property type="entry name" value="CSD"/>
    <property type="match status" value="1"/>
</dbReference>
<feature type="transmembrane region" description="Helical" evidence="2">
    <location>
        <begin position="178"/>
        <end position="202"/>
    </location>
</feature>
<dbReference type="InterPro" id="IPR012340">
    <property type="entry name" value="NA-bd_OB-fold"/>
</dbReference>
<dbReference type="SUPFAM" id="SSF50249">
    <property type="entry name" value="Nucleic acid-binding proteins"/>
    <property type="match status" value="1"/>
</dbReference>
<evidence type="ECO:0000256" key="2">
    <source>
        <dbReference type="SAM" id="Phobius"/>
    </source>
</evidence>
<sequence length="213" mass="23429">MMKLSGELVQWNDERGFGFIVAEDNTRYFVHISDIGRIANRPRKGDRVSFVSARGKDGRPQARSVSIAGANPRATREVNQRGLPPKAQRLDWRFAVAFLLMTLLATALTYDRLPLAIGLAYAVMGVLSFLNYASDKRFAESGSWRTAEKRLHSVDLFFGIIGGVLGQAIFRHKTRKESFVGVTLVIVAVHLVALLGFTAGVIDPSDLNAILGL</sequence>
<keyword evidence="5" id="KW-1185">Reference proteome</keyword>
<gene>
    <name evidence="4" type="ORF">JI748_14815</name>
</gene>
<accession>A0ABX7C8H1</accession>
<keyword evidence="2" id="KW-0472">Membrane</keyword>
<feature type="transmembrane region" description="Helical" evidence="2">
    <location>
        <begin position="90"/>
        <end position="109"/>
    </location>
</feature>
<dbReference type="EMBL" id="CP068046">
    <property type="protein sequence ID" value="QQR38997.1"/>
    <property type="molecule type" value="Genomic_DNA"/>
</dbReference>
<evidence type="ECO:0000313" key="4">
    <source>
        <dbReference type="EMBL" id="QQR38997.1"/>
    </source>
</evidence>
<keyword evidence="1" id="KW-0597">Phosphoprotein</keyword>
<dbReference type="RefSeq" id="WP_201632343.1">
    <property type="nucleotide sequence ID" value="NZ_CP068046.1"/>
</dbReference>